<sequence>MIPRFEKRVKAFAIDISALMIAVIIAALGLQNVTLKVVIVVVVYILVNIVPNFFSRGQTFGKRIQKIKIVNDDGSDISVWKAILRELVKTALSLVTFGLYSVIAYFFLSEKTVSKTIHDYIFKTKAIDLETQKNRNNDDYLGKTESMKKRGFWWKKY</sequence>
<protein>
    <submittedName>
        <fullName evidence="8">RDD family</fullName>
    </submittedName>
</protein>
<comment type="subcellular location">
    <subcellularLocation>
        <location evidence="1">Cell membrane</location>
        <topology evidence="1">Multi-pass membrane protein</topology>
    </subcellularLocation>
</comment>
<dbReference type="STRING" id="1278311.GCA_000428705_00650"/>
<feature type="transmembrane region" description="Helical" evidence="6">
    <location>
        <begin position="12"/>
        <end position="31"/>
    </location>
</feature>
<dbReference type="Pfam" id="PF06271">
    <property type="entry name" value="RDD"/>
    <property type="match status" value="1"/>
</dbReference>
<dbReference type="KEGG" id="aaxa:NCTC10138_01527"/>
<dbReference type="AlphaFoldDB" id="A0A449BFD9"/>
<evidence type="ECO:0000256" key="2">
    <source>
        <dbReference type="ARBA" id="ARBA00022475"/>
    </source>
</evidence>
<evidence type="ECO:0000256" key="1">
    <source>
        <dbReference type="ARBA" id="ARBA00004651"/>
    </source>
</evidence>
<evidence type="ECO:0000256" key="3">
    <source>
        <dbReference type="ARBA" id="ARBA00022692"/>
    </source>
</evidence>
<dbReference type="EMBL" id="LR215048">
    <property type="protein sequence ID" value="VEU81135.1"/>
    <property type="molecule type" value="Genomic_DNA"/>
</dbReference>
<dbReference type="Proteomes" id="UP000289841">
    <property type="component" value="Chromosome"/>
</dbReference>
<dbReference type="GO" id="GO:0005886">
    <property type="term" value="C:plasma membrane"/>
    <property type="evidence" value="ECO:0007669"/>
    <property type="project" value="UniProtKB-SubCell"/>
</dbReference>
<dbReference type="InterPro" id="IPR010432">
    <property type="entry name" value="RDD"/>
</dbReference>
<evidence type="ECO:0000313" key="9">
    <source>
        <dbReference type="Proteomes" id="UP000289841"/>
    </source>
</evidence>
<gene>
    <name evidence="8" type="ORF">NCTC10138_01527</name>
</gene>
<evidence type="ECO:0000256" key="5">
    <source>
        <dbReference type="ARBA" id="ARBA00023136"/>
    </source>
</evidence>
<keyword evidence="2" id="KW-1003">Cell membrane</keyword>
<feature type="transmembrane region" description="Helical" evidence="6">
    <location>
        <begin position="87"/>
        <end position="108"/>
    </location>
</feature>
<evidence type="ECO:0000256" key="6">
    <source>
        <dbReference type="SAM" id="Phobius"/>
    </source>
</evidence>
<keyword evidence="5 6" id="KW-0472">Membrane</keyword>
<dbReference type="InterPro" id="IPR051791">
    <property type="entry name" value="Pra-immunoreactive"/>
</dbReference>
<feature type="domain" description="RDD" evidence="7">
    <location>
        <begin position="4"/>
        <end position="121"/>
    </location>
</feature>
<keyword evidence="9" id="KW-1185">Reference proteome</keyword>
<keyword evidence="4 6" id="KW-1133">Transmembrane helix</keyword>
<accession>A0A449BFD9</accession>
<evidence type="ECO:0000313" key="8">
    <source>
        <dbReference type="EMBL" id="VEU81135.1"/>
    </source>
</evidence>
<evidence type="ECO:0000259" key="7">
    <source>
        <dbReference type="Pfam" id="PF06271"/>
    </source>
</evidence>
<organism evidence="8 9">
    <name type="scientific">Haploplasma axanthum</name>
    <name type="common">Acholeplasma axanthum</name>
    <dbReference type="NCBI Taxonomy" id="29552"/>
    <lineage>
        <taxon>Bacteria</taxon>
        <taxon>Bacillati</taxon>
        <taxon>Mycoplasmatota</taxon>
        <taxon>Mollicutes</taxon>
        <taxon>Acholeplasmatales</taxon>
        <taxon>Acholeplasmataceae</taxon>
        <taxon>Haploplasma</taxon>
    </lineage>
</organism>
<evidence type="ECO:0000256" key="4">
    <source>
        <dbReference type="ARBA" id="ARBA00022989"/>
    </source>
</evidence>
<keyword evidence="3 6" id="KW-0812">Transmembrane</keyword>
<dbReference type="PANTHER" id="PTHR36115">
    <property type="entry name" value="PROLINE-RICH ANTIGEN HOMOLOG-RELATED"/>
    <property type="match status" value="1"/>
</dbReference>
<proteinExistence type="predicted"/>
<reference evidence="8 9" key="1">
    <citation type="submission" date="2019-01" db="EMBL/GenBank/DDBJ databases">
        <authorList>
            <consortium name="Pathogen Informatics"/>
        </authorList>
    </citation>
    <scope>NUCLEOTIDE SEQUENCE [LARGE SCALE GENOMIC DNA]</scope>
    <source>
        <strain evidence="8 9">NCTC10138</strain>
    </source>
</reference>
<dbReference type="OrthoDB" id="9793824at2"/>
<feature type="transmembrane region" description="Helical" evidence="6">
    <location>
        <begin position="37"/>
        <end position="54"/>
    </location>
</feature>
<name>A0A449BFD9_HAPAX</name>